<keyword evidence="8" id="KW-1185">Reference proteome</keyword>
<evidence type="ECO:0000256" key="5">
    <source>
        <dbReference type="ARBA" id="ARBA00023316"/>
    </source>
</evidence>
<protein>
    <recommendedName>
        <fullName evidence="6">UDP-arabinopyranose mutase</fullName>
        <ecNumber evidence="6">5.4.99.30</ecNumber>
    </recommendedName>
</protein>
<accession>A0ABQ9MJE1</accession>
<evidence type="ECO:0000313" key="7">
    <source>
        <dbReference type="EMBL" id="KAJ9180419.1"/>
    </source>
</evidence>
<evidence type="ECO:0000256" key="3">
    <source>
        <dbReference type="ARBA" id="ARBA00023034"/>
    </source>
</evidence>
<dbReference type="EC" id="5.4.99.30" evidence="6"/>
<keyword evidence="3 6" id="KW-0333">Golgi apparatus</keyword>
<comment type="similarity">
    <text evidence="2 6">Belongs to the RGP family.</text>
</comment>
<comment type="subcellular location">
    <subcellularLocation>
        <location evidence="1 6">Golgi apparatus</location>
    </subcellularLocation>
</comment>
<comment type="caution">
    <text evidence="7">The sequence shown here is derived from an EMBL/GenBank/DDBJ whole genome shotgun (WGS) entry which is preliminary data.</text>
</comment>
<dbReference type="PANTHER" id="PTHR31682">
    <property type="entry name" value="UDP-ARABINOSE MUTASE"/>
    <property type="match status" value="1"/>
</dbReference>
<dbReference type="InterPro" id="IPR004901">
    <property type="entry name" value="RGP"/>
</dbReference>
<dbReference type="EMBL" id="JARPOI010000005">
    <property type="protein sequence ID" value="KAJ9180419.1"/>
    <property type="molecule type" value="Genomic_DNA"/>
</dbReference>
<evidence type="ECO:0000256" key="2">
    <source>
        <dbReference type="ARBA" id="ARBA00008986"/>
    </source>
</evidence>
<evidence type="ECO:0000313" key="8">
    <source>
        <dbReference type="Proteomes" id="UP001174677"/>
    </source>
</evidence>
<sequence length="351" mass="39041">MSVVNIKDSDVDIVIGALNSDLTSFMNEWRPIFSRFHLIIVKDPDLNEELKIPEGFNVDVYTKSHMDRAVGSSTSILFSGYSCRYFGFLVSRKKYIVSIDDDCIPAKDERGFLIDAVDQHIMNLTTPATPFFFNTLYDPYREGADFVRGYPFGLRNGVTCALSCGLWLNLADFDAPTQALKPGQRNSRYVDAVMTVPARAMMPISGINIAFDREMVGPTLLPALRLAGEGKLRWETMEDIWSGMCVKVVCDHLGLGVKSGLPYVWRKERGNAIESLKKEWEGVKLMEEVVPFFQSVRLPRTAATAEDCVVEIATALKQQLGILDPVFASAADAMSDWVKLWKALGSGSSPV</sequence>
<evidence type="ECO:0000256" key="6">
    <source>
        <dbReference type="PIRNR" id="PIRNR016429"/>
    </source>
</evidence>
<proteinExistence type="inferred from homology"/>
<organism evidence="7 8">
    <name type="scientific">Hevea brasiliensis</name>
    <name type="common">Para rubber tree</name>
    <name type="synonym">Siphonia brasiliensis</name>
    <dbReference type="NCBI Taxonomy" id="3981"/>
    <lineage>
        <taxon>Eukaryota</taxon>
        <taxon>Viridiplantae</taxon>
        <taxon>Streptophyta</taxon>
        <taxon>Embryophyta</taxon>
        <taxon>Tracheophyta</taxon>
        <taxon>Spermatophyta</taxon>
        <taxon>Magnoliopsida</taxon>
        <taxon>eudicotyledons</taxon>
        <taxon>Gunneridae</taxon>
        <taxon>Pentapetalae</taxon>
        <taxon>rosids</taxon>
        <taxon>fabids</taxon>
        <taxon>Malpighiales</taxon>
        <taxon>Euphorbiaceae</taxon>
        <taxon>Crotonoideae</taxon>
        <taxon>Micrandreae</taxon>
        <taxon>Hevea</taxon>
    </lineage>
</organism>
<comment type="catalytic activity">
    <reaction evidence="6">
        <text>UDP-beta-L-arabinofuranose = UDP-beta-L-arabinopyranose</text>
        <dbReference type="Rhea" id="RHEA:28350"/>
        <dbReference type="ChEBI" id="CHEBI:61457"/>
        <dbReference type="ChEBI" id="CHEBI:61463"/>
        <dbReference type="EC" id="5.4.99.30"/>
    </reaction>
</comment>
<dbReference type="PANTHER" id="PTHR31682:SF4">
    <property type="entry name" value="UDP-ARABINOPYRANOSE MUTASE 5-RELATED"/>
    <property type="match status" value="1"/>
</dbReference>
<gene>
    <name evidence="7" type="ORF">P3X46_008666</name>
</gene>
<dbReference type="InterPro" id="IPR037595">
    <property type="entry name" value="RGP_fam"/>
</dbReference>
<reference evidence="7" key="1">
    <citation type="journal article" date="2023" name="Plant Biotechnol. J.">
        <title>Chromosome-level wild Hevea brasiliensis genome provides new tools for genomic-assisted breeding and valuable loci to elevate rubber yield.</title>
        <authorList>
            <person name="Cheng H."/>
            <person name="Song X."/>
            <person name="Hu Y."/>
            <person name="Wu T."/>
            <person name="Yang Q."/>
            <person name="An Z."/>
            <person name="Feng S."/>
            <person name="Deng Z."/>
            <person name="Wu W."/>
            <person name="Zeng X."/>
            <person name="Tu M."/>
            <person name="Wang X."/>
            <person name="Huang H."/>
        </authorList>
    </citation>
    <scope>NUCLEOTIDE SEQUENCE</scope>
    <source>
        <strain evidence="7">MT/VB/25A 57/8</strain>
    </source>
</reference>
<keyword evidence="5 6" id="KW-0961">Cell wall biogenesis/degradation</keyword>
<dbReference type="Pfam" id="PF03214">
    <property type="entry name" value="RGP"/>
    <property type="match status" value="1"/>
</dbReference>
<evidence type="ECO:0000256" key="4">
    <source>
        <dbReference type="ARBA" id="ARBA00023180"/>
    </source>
</evidence>
<comment type="function">
    <text evidence="6">Probable UDP-L-arabinose mutase involved in the biosynthesis of cell wall non-cellulosic polysaccharides.</text>
</comment>
<name>A0ABQ9MJE1_HEVBR</name>
<dbReference type="Proteomes" id="UP001174677">
    <property type="component" value="Chromosome 5"/>
</dbReference>
<dbReference type="PIRSF" id="PIRSF016429">
    <property type="entry name" value="UPTG"/>
    <property type="match status" value="1"/>
</dbReference>
<keyword evidence="4" id="KW-0325">Glycoprotein</keyword>
<evidence type="ECO:0000256" key="1">
    <source>
        <dbReference type="ARBA" id="ARBA00004555"/>
    </source>
</evidence>